<protein>
    <submittedName>
        <fullName evidence="1">Uncharacterized protein</fullName>
    </submittedName>
</protein>
<evidence type="ECO:0000313" key="2">
    <source>
        <dbReference type="Proteomes" id="UP000712281"/>
    </source>
</evidence>
<accession>A0A8S9JIB6</accession>
<sequence>MYGTVSSNISPFMSTSLMTSRSSWLFAKPGSERNSFDRQPDQNFPDDLFSDFLHLRQTGLKQLGLSFPEKGFHANSLGRRWLSVASLAVRLASGLGFFDRFILA</sequence>
<gene>
    <name evidence="1" type="ORF">F2Q68_00001525</name>
</gene>
<organism evidence="1 2">
    <name type="scientific">Brassica cretica</name>
    <name type="common">Mustard</name>
    <dbReference type="NCBI Taxonomy" id="69181"/>
    <lineage>
        <taxon>Eukaryota</taxon>
        <taxon>Viridiplantae</taxon>
        <taxon>Streptophyta</taxon>
        <taxon>Embryophyta</taxon>
        <taxon>Tracheophyta</taxon>
        <taxon>Spermatophyta</taxon>
        <taxon>Magnoliopsida</taxon>
        <taxon>eudicotyledons</taxon>
        <taxon>Gunneridae</taxon>
        <taxon>Pentapetalae</taxon>
        <taxon>rosids</taxon>
        <taxon>malvids</taxon>
        <taxon>Brassicales</taxon>
        <taxon>Brassicaceae</taxon>
        <taxon>Brassiceae</taxon>
        <taxon>Brassica</taxon>
    </lineage>
</organism>
<reference evidence="1" key="1">
    <citation type="submission" date="2019-12" db="EMBL/GenBank/DDBJ databases">
        <title>Genome sequencing and annotation of Brassica cretica.</title>
        <authorList>
            <person name="Studholme D.J."/>
            <person name="Sarris P.F."/>
        </authorList>
    </citation>
    <scope>NUCLEOTIDE SEQUENCE</scope>
    <source>
        <strain evidence="1">PFS-001/15</strain>
        <tissue evidence="1">Leaf</tissue>
    </source>
</reference>
<dbReference type="AlphaFoldDB" id="A0A8S9JIB6"/>
<evidence type="ECO:0000313" key="1">
    <source>
        <dbReference type="EMBL" id="KAF2581172.1"/>
    </source>
</evidence>
<dbReference type="Proteomes" id="UP000712281">
    <property type="component" value="Unassembled WGS sequence"/>
</dbReference>
<name>A0A8S9JIB6_BRACR</name>
<comment type="caution">
    <text evidence="1">The sequence shown here is derived from an EMBL/GenBank/DDBJ whole genome shotgun (WGS) entry which is preliminary data.</text>
</comment>
<proteinExistence type="predicted"/>
<dbReference type="EMBL" id="QGKW02001660">
    <property type="protein sequence ID" value="KAF2581172.1"/>
    <property type="molecule type" value="Genomic_DNA"/>
</dbReference>